<keyword evidence="10 17" id="KW-0227">DNA damage</keyword>
<evidence type="ECO:0000256" key="17">
    <source>
        <dbReference type="HAMAP-Rule" id="MF_01113"/>
    </source>
</evidence>
<dbReference type="InterPro" id="IPR050116">
    <property type="entry name" value="DNA_polymerase-Y"/>
</dbReference>
<keyword evidence="6 17" id="KW-0808">Transferase</keyword>
<dbReference type="NCBIfam" id="NF002677">
    <property type="entry name" value="PRK02406.1"/>
    <property type="match status" value="1"/>
</dbReference>
<dbReference type="Gene3D" id="3.40.1170.60">
    <property type="match status" value="1"/>
</dbReference>
<feature type="active site" evidence="17">
    <location>
        <position position="121"/>
    </location>
</feature>
<evidence type="ECO:0000256" key="7">
    <source>
        <dbReference type="ARBA" id="ARBA00022695"/>
    </source>
</evidence>
<dbReference type="Pfam" id="PF00817">
    <property type="entry name" value="IMS"/>
    <property type="match status" value="1"/>
</dbReference>
<evidence type="ECO:0000256" key="3">
    <source>
        <dbReference type="ARBA" id="ARBA00011245"/>
    </source>
</evidence>
<keyword evidence="13 17" id="KW-0238">DNA-binding</keyword>
<evidence type="ECO:0000313" key="20">
    <source>
        <dbReference type="Proteomes" id="UP001156703"/>
    </source>
</evidence>
<comment type="function">
    <text evidence="15 17">Poorly processive, error-prone DNA polymerase involved in untargeted mutagenesis. Copies undamaged DNA at stalled replication forks, which arise in vivo from mismatched or misaligned primer ends. These misaligned primers can be extended by PolIV. Exhibits no 3'-5' exonuclease (proofreading) activity. May be involved in translesional synthesis, in conjunction with the beta clamp from PolIII.</text>
</comment>
<dbReference type="EMBL" id="BSOO01000023">
    <property type="protein sequence ID" value="GLR48320.1"/>
    <property type="molecule type" value="Genomic_DNA"/>
</dbReference>
<evidence type="ECO:0000256" key="2">
    <source>
        <dbReference type="ARBA" id="ARBA00010945"/>
    </source>
</evidence>
<dbReference type="Gene3D" id="3.30.70.270">
    <property type="match status" value="1"/>
</dbReference>
<keyword evidence="9 17" id="KW-0479">Metal-binding</keyword>
<dbReference type="PANTHER" id="PTHR11076:SF33">
    <property type="entry name" value="DNA POLYMERASE KAPPA"/>
    <property type="match status" value="1"/>
</dbReference>
<name>A0ABQ5Z9N0_9SPHN</name>
<comment type="catalytic activity">
    <reaction evidence="16 17">
        <text>DNA(n) + a 2'-deoxyribonucleoside 5'-triphosphate = DNA(n+1) + diphosphate</text>
        <dbReference type="Rhea" id="RHEA:22508"/>
        <dbReference type="Rhea" id="RHEA-COMP:17339"/>
        <dbReference type="Rhea" id="RHEA-COMP:17340"/>
        <dbReference type="ChEBI" id="CHEBI:33019"/>
        <dbReference type="ChEBI" id="CHEBI:61560"/>
        <dbReference type="ChEBI" id="CHEBI:173112"/>
        <dbReference type="EC" id="2.7.7.7"/>
    </reaction>
</comment>
<dbReference type="Gene3D" id="1.10.150.20">
    <property type="entry name" value="5' to 3' exonuclease, C-terminal subdomain"/>
    <property type="match status" value="1"/>
</dbReference>
<dbReference type="EC" id="2.7.7.7" evidence="17"/>
<keyword evidence="5 17" id="KW-0963">Cytoplasm</keyword>
<evidence type="ECO:0000256" key="15">
    <source>
        <dbReference type="ARBA" id="ARBA00025589"/>
    </source>
</evidence>
<accession>A0ABQ5Z9N0</accession>
<evidence type="ECO:0000256" key="13">
    <source>
        <dbReference type="ARBA" id="ARBA00023125"/>
    </source>
</evidence>
<keyword evidence="4 17" id="KW-0515">Mutator protein</keyword>
<keyword evidence="14 17" id="KW-0234">DNA repair</keyword>
<evidence type="ECO:0000256" key="1">
    <source>
        <dbReference type="ARBA" id="ARBA00004496"/>
    </source>
</evidence>
<evidence type="ECO:0000313" key="19">
    <source>
        <dbReference type="EMBL" id="GLR48320.1"/>
    </source>
</evidence>
<gene>
    <name evidence="17 19" type="primary">dinB</name>
    <name evidence="19" type="ORF">GCM10007925_20340</name>
</gene>
<dbReference type="HAMAP" id="MF_01113">
    <property type="entry name" value="DNApol_IV"/>
    <property type="match status" value="1"/>
</dbReference>
<evidence type="ECO:0000256" key="11">
    <source>
        <dbReference type="ARBA" id="ARBA00022842"/>
    </source>
</evidence>
<evidence type="ECO:0000256" key="9">
    <source>
        <dbReference type="ARBA" id="ARBA00022723"/>
    </source>
</evidence>
<dbReference type="PROSITE" id="PS50173">
    <property type="entry name" value="UMUC"/>
    <property type="match status" value="1"/>
</dbReference>
<feature type="site" description="Substrate discrimination" evidence="17">
    <location>
        <position position="32"/>
    </location>
</feature>
<keyword evidence="11 17" id="KW-0460">Magnesium</keyword>
<keyword evidence="20" id="KW-1185">Reference proteome</keyword>
<feature type="domain" description="UmuC" evidence="18">
    <location>
        <begin position="23"/>
        <end position="202"/>
    </location>
</feature>
<dbReference type="Pfam" id="PF21999">
    <property type="entry name" value="IMS_HHH_1"/>
    <property type="match status" value="1"/>
</dbReference>
<evidence type="ECO:0000256" key="4">
    <source>
        <dbReference type="ARBA" id="ARBA00022457"/>
    </source>
</evidence>
<evidence type="ECO:0000256" key="14">
    <source>
        <dbReference type="ARBA" id="ARBA00023204"/>
    </source>
</evidence>
<protein>
    <recommendedName>
        <fullName evidence="17">DNA polymerase IV</fullName>
        <shortName evidence="17">Pol IV</shortName>
        <ecNumber evidence="17">2.7.7.7</ecNumber>
    </recommendedName>
</protein>
<dbReference type="InterPro" id="IPR022880">
    <property type="entry name" value="DNApol_IV"/>
</dbReference>
<evidence type="ECO:0000256" key="8">
    <source>
        <dbReference type="ARBA" id="ARBA00022705"/>
    </source>
</evidence>
<dbReference type="InterPro" id="IPR017961">
    <property type="entry name" value="DNA_pol_Y-fam_little_finger"/>
</dbReference>
<dbReference type="InterPro" id="IPR001126">
    <property type="entry name" value="UmuC"/>
</dbReference>
<evidence type="ECO:0000256" key="12">
    <source>
        <dbReference type="ARBA" id="ARBA00022932"/>
    </source>
</evidence>
<evidence type="ECO:0000256" key="10">
    <source>
        <dbReference type="ARBA" id="ARBA00022763"/>
    </source>
</evidence>
<evidence type="ECO:0000256" key="6">
    <source>
        <dbReference type="ARBA" id="ARBA00022679"/>
    </source>
</evidence>
<dbReference type="InterPro" id="IPR053848">
    <property type="entry name" value="IMS_HHH_1"/>
</dbReference>
<keyword evidence="8 17" id="KW-0235">DNA replication</keyword>
<evidence type="ECO:0000256" key="16">
    <source>
        <dbReference type="ARBA" id="ARBA00049244"/>
    </source>
</evidence>
<feature type="binding site" evidence="17">
    <location>
        <position position="27"/>
    </location>
    <ligand>
        <name>Mg(2+)</name>
        <dbReference type="ChEBI" id="CHEBI:18420"/>
    </ligand>
</feature>
<dbReference type="InterPro" id="IPR043128">
    <property type="entry name" value="Rev_trsase/Diguanyl_cyclase"/>
</dbReference>
<dbReference type="Pfam" id="PF11799">
    <property type="entry name" value="IMS_C"/>
    <property type="match status" value="1"/>
</dbReference>
<dbReference type="InterPro" id="IPR043502">
    <property type="entry name" value="DNA/RNA_pol_sf"/>
</dbReference>
<proteinExistence type="inferred from homology"/>
<comment type="caution">
    <text evidence="19">The sequence shown here is derived from an EMBL/GenBank/DDBJ whole genome shotgun (WGS) entry which is preliminary data.</text>
</comment>
<dbReference type="RefSeq" id="WP_029941568.1">
    <property type="nucleotide sequence ID" value="NZ_BSOO01000023.1"/>
</dbReference>
<feature type="binding site" evidence="17">
    <location>
        <position position="120"/>
    </location>
    <ligand>
        <name>Mg(2+)</name>
        <dbReference type="ChEBI" id="CHEBI:18420"/>
    </ligand>
</feature>
<evidence type="ECO:0000259" key="18">
    <source>
        <dbReference type="PROSITE" id="PS50173"/>
    </source>
</evidence>
<sequence>MNAPASSPLPDHAPETTLAVRKIIHVDMDAFFASVEQRDNPALRGLPVAVGGGHRGVVAAASYEARQFGVRSAMPSVTAKRRCPDLVFVKPRFDAYKAVSAQIRAIFADYTDLIEPLSLDEAYLDVSEDRHGLGSARAIAEAIRTRIRAETGLTASAGVSYCKFVAKLASDQNKPDGLCVIRPEQAQRYIASLPVGRFHGIGPKTAERLERLGIHTGADLQQLSLDELKGRFGSSGDWYWRIARGLDDRPVRSSRQAKSVSAERTFNEDYHAPEDLHRELERVAGLAWERISRARAEGHTVTLKVKYSDFQLISRAKSFVDPVADPATFAAAGHFLLNQLLPVPRGVRLLGLGLSNLIEVNDPVPRQLGLAI</sequence>
<organism evidence="19 20">
    <name type="scientific">Sphingomonas astaxanthinifaciens DSM 22298</name>
    <dbReference type="NCBI Taxonomy" id="1123267"/>
    <lineage>
        <taxon>Bacteria</taxon>
        <taxon>Pseudomonadati</taxon>
        <taxon>Pseudomonadota</taxon>
        <taxon>Alphaproteobacteria</taxon>
        <taxon>Sphingomonadales</taxon>
        <taxon>Sphingomonadaceae</taxon>
        <taxon>Sphingomonas</taxon>
    </lineage>
</organism>
<reference evidence="20" key="1">
    <citation type="journal article" date="2019" name="Int. J. Syst. Evol. Microbiol.">
        <title>The Global Catalogue of Microorganisms (GCM) 10K type strain sequencing project: providing services to taxonomists for standard genome sequencing and annotation.</title>
        <authorList>
            <consortium name="The Broad Institute Genomics Platform"/>
            <consortium name="The Broad Institute Genome Sequencing Center for Infectious Disease"/>
            <person name="Wu L."/>
            <person name="Ma J."/>
        </authorList>
    </citation>
    <scope>NUCLEOTIDE SEQUENCE [LARGE SCALE GENOMIC DNA]</scope>
    <source>
        <strain evidence="20">NBRC 102146</strain>
    </source>
</reference>
<dbReference type="SUPFAM" id="SSF56672">
    <property type="entry name" value="DNA/RNA polymerases"/>
    <property type="match status" value="1"/>
</dbReference>
<dbReference type="SUPFAM" id="SSF100879">
    <property type="entry name" value="Lesion bypass DNA polymerase (Y-family), little finger domain"/>
    <property type="match status" value="1"/>
</dbReference>
<dbReference type="InterPro" id="IPR036775">
    <property type="entry name" value="DNA_pol_Y-fam_lit_finger_sf"/>
</dbReference>
<dbReference type="PANTHER" id="PTHR11076">
    <property type="entry name" value="DNA REPAIR POLYMERASE UMUC / TRANSFERASE FAMILY MEMBER"/>
    <property type="match status" value="1"/>
</dbReference>
<evidence type="ECO:0000256" key="5">
    <source>
        <dbReference type="ARBA" id="ARBA00022490"/>
    </source>
</evidence>
<comment type="cofactor">
    <cofactor evidence="17">
        <name>Mg(2+)</name>
        <dbReference type="ChEBI" id="CHEBI:18420"/>
    </cofactor>
    <text evidence="17">Binds 2 magnesium ions per subunit.</text>
</comment>
<comment type="similarity">
    <text evidence="2 17">Belongs to the DNA polymerase type-Y family.</text>
</comment>
<dbReference type="Proteomes" id="UP001156703">
    <property type="component" value="Unassembled WGS sequence"/>
</dbReference>
<dbReference type="CDD" id="cd03586">
    <property type="entry name" value="PolY_Pol_IV_kappa"/>
    <property type="match status" value="1"/>
</dbReference>
<keyword evidence="12 17" id="KW-0239">DNA-directed DNA polymerase</keyword>
<keyword evidence="7 17" id="KW-0548">Nucleotidyltransferase</keyword>
<comment type="subcellular location">
    <subcellularLocation>
        <location evidence="1 17">Cytoplasm</location>
    </subcellularLocation>
</comment>
<dbReference type="Gene3D" id="3.30.1490.100">
    <property type="entry name" value="DNA polymerase, Y-family, little finger domain"/>
    <property type="match status" value="1"/>
</dbReference>
<comment type="subunit">
    <text evidence="3 17">Monomer.</text>
</comment>